<comment type="cofactor">
    <cofactor evidence="1 11">
        <name>pyridoxal 5'-phosphate</name>
        <dbReference type="ChEBI" id="CHEBI:597326"/>
    </cofactor>
</comment>
<feature type="non-terminal residue" evidence="12">
    <location>
        <position position="1"/>
    </location>
</feature>
<comment type="pathway">
    <text evidence="2">Amino-acid biosynthesis; L-cysteine biosynthesis; L-cysteine from L-homocysteine and L-serine: step 2/2.</text>
</comment>
<evidence type="ECO:0000256" key="9">
    <source>
        <dbReference type="ARBA" id="ARBA00031772"/>
    </source>
</evidence>
<keyword evidence="12" id="KW-0456">Lyase</keyword>
<dbReference type="SUPFAM" id="SSF53383">
    <property type="entry name" value="PLP-dependent transferases"/>
    <property type="match status" value="1"/>
</dbReference>
<dbReference type="InterPro" id="IPR015424">
    <property type="entry name" value="PyrdxlP-dep_Trfase"/>
</dbReference>
<dbReference type="GO" id="GO:0004123">
    <property type="term" value="F:cystathionine gamma-lyase activity"/>
    <property type="evidence" value="ECO:0007669"/>
    <property type="project" value="TreeGrafter"/>
</dbReference>
<keyword evidence="7" id="KW-0028">Amino-acid biosynthesis</keyword>
<evidence type="ECO:0000256" key="1">
    <source>
        <dbReference type="ARBA" id="ARBA00001933"/>
    </source>
</evidence>
<sequence length="96" mass="11207">CRYLPAFPRFATNAIHYGQEPELWSSWAVVPPITLSTTFKQEEPQKNKGYEYTRFRNPNRDCLEKVMTALDGAKYSEHLMGWTGLGAAWDRGWHWV</sequence>
<dbReference type="GO" id="GO:0005737">
    <property type="term" value="C:cytoplasm"/>
    <property type="evidence" value="ECO:0007669"/>
    <property type="project" value="TreeGrafter"/>
</dbReference>
<gene>
    <name evidence="12" type="primary">Cth_1</name>
    <name evidence="12" type="ORF">MOLATE_R17044</name>
</gene>
<keyword evidence="7" id="KW-0198">Cysteine biosynthesis</keyword>
<dbReference type="Pfam" id="PF01053">
    <property type="entry name" value="Cys_Met_Meta_PP"/>
    <property type="match status" value="1"/>
</dbReference>
<dbReference type="PANTHER" id="PTHR11808">
    <property type="entry name" value="TRANS-SULFURATION ENZYME FAMILY MEMBER"/>
    <property type="match status" value="1"/>
</dbReference>
<evidence type="ECO:0000256" key="3">
    <source>
        <dbReference type="ARBA" id="ARBA00009077"/>
    </source>
</evidence>
<dbReference type="EMBL" id="VZUF01143531">
    <property type="protein sequence ID" value="NXV67211.1"/>
    <property type="molecule type" value="Genomic_DNA"/>
</dbReference>
<evidence type="ECO:0000256" key="4">
    <source>
        <dbReference type="ARBA" id="ARBA00012085"/>
    </source>
</evidence>
<feature type="non-terminal residue" evidence="12">
    <location>
        <position position="96"/>
    </location>
</feature>
<dbReference type="GO" id="GO:0030170">
    <property type="term" value="F:pyridoxal phosphate binding"/>
    <property type="evidence" value="ECO:0007669"/>
    <property type="project" value="InterPro"/>
</dbReference>
<evidence type="ECO:0000313" key="12">
    <source>
        <dbReference type="EMBL" id="NXV67211.1"/>
    </source>
</evidence>
<evidence type="ECO:0000256" key="6">
    <source>
        <dbReference type="ARBA" id="ARBA00022898"/>
    </source>
</evidence>
<comment type="caution">
    <text evidence="12">The sequence shown here is derived from an EMBL/GenBank/DDBJ whole genome shotgun (WGS) entry which is preliminary data.</text>
</comment>
<evidence type="ECO:0000256" key="10">
    <source>
        <dbReference type="ARBA" id="ARBA00046537"/>
    </source>
</evidence>
<organism evidence="12 13">
    <name type="scientific">Molothrus ater</name>
    <name type="common">Brown-headed cowbird</name>
    <dbReference type="NCBI Taxonomy" id="84834"/>
    <lineage>
        <taxon>Eukaryota</taxon>
        <taxon>Metazoa</taxon>
        <taxon>Chordata</taxon>
        <taxon>Craniata</taxon>
        <taxon>Vertebrata</taxon>
        <taxon>Euteleostomi</taxon>
        <taxon>Archelosauria</taxon>
        <taxon>Archosauria</taxon>
        <taxon>Dinosauria</taxon>
        <taxon>Saurischia</taxon>
        <taxon>Theropoda</taxon>
        <taxon>Coelurosauria</taxon>
        <taxon>Aves</taxon>
        <taxon>Neognathae</taxon>
        <taxon>Neoaves</taxon>
        <taxon>Telluraves</taxon>
        <taxon>Australaves</taxon>
        <taxon>Passeriformes</taxon>
        <taxon>Passeroidea</taxon>
        <taxon>Icteridae</taxon>
        <taxon>Molothrus</taxon>
    </lineage>
</organism>
<dbReference type="InterPro" id="IPR000277">
    <property type="entry name" value="Cys/Met-Metab_PyrdxlP-dep_enz"/>
</dbReference>
<accession>A0A7L3VTU2</accession>
<evidence type="ECO:0000256" key="7">
    <source>
        <dbReference type="ARBA" id="ARBA00023192"/>
    </source>
</evidence>
<name>A0A7L3VTU2_MOLAT</name>
<reference evidence="12 13" key="1">
    <citation type="submission" date="2019-09" db="EMBL/GenBank/DDBJ databases">
        <title>Bird 10,000 Genomes (B10K) Project - Family phase.</title>
        <authorList>
            <person name="Zhang G."/>
        </authorList>
    </citation>
    <scope>NUCLEOTIDE SEQUENCE [LARGE SCALE GENOMIC DNA]</scope>
    <source>
        <strain evidence="12">OUT-0049</strain>
        <tissue evidence="12">Muscle</tissue>
    </source>
</reference>
<dbReference type="InterPro" id="IPR015421">
    <property type="entry name" value="PyrdxlP-dep_Trfase_major"/>
</dbReference>
<dbReference type="PANTHER" id="PTHR11808:SF15">
    <property type="entry name" value="CYSTATHIONINE GAMMA-LYASE"/>
    <property type="match status" value="1"/>
</dbReference>
<evidence type="ECO:0000256" key="8">
    <source>
        <dbReference type="ARBA" id="ARBA00029853"/>
    </source>
</evidence>
<proteinExistence type="inferred from homology"/>
<evidence type="ECO:0000256" key="5">
    <source>
        <dbReference type="ARBA" id="ARBA00017343"/>
    </source>
</evidence>
<comment type="similarity">
    <text evidence="3 11">Belongs to the trans-sulfuration enzymes family.</text>
</comment>
<evidence type="ECO:0000313" key="13">
    <source>
        <dbReference type="Proteomes" id="UP000553862"/>
    </source>
</evidence>
<dbReference type="GO" id="GO:0019346">
    <property type="term" value="P:transsulfuration"/>
    <property type="evidence" value="ECO:0007669"/>
    <property type="project" value="InterPro"/>
</dbReference>
<protein>
    <recommendedName>
        <fullName evidence="5">Cystathionine gamma-lyase</fullName>
        <ecNumber evidence="4">4.4.1.1</ecNumber>
    </recommendedName>
    <alternativeName>
        <fullName evidence="9">Cysteine-protein sulfhydrase</fullName>
    </alternativeName>
    <alternativeName>
        <fullName evidence="8">Gamma-cystathionase</fullName>
    </alternativeName>
</protein>
<dbReference type="EC" id="4.4.1.1" evidence="4"/>
<dbReference type="UniPathway" id="UPA00136">
    <property type="reaction ID" value="UER00202"/>
</dbReference>
<dbReference type="AlphaFoldDB" id="A0A7L3VTU2"/>
<dbReference type="Proteomes" id="UP000553862">
    <property type="component" value="Unassembled WGS sequence"/>
</dbReference>
<evidence type="ECO:0000256" key="2">
    <source>
        <dbReference type="ARBA" id="ARBA00005038"/>
    </source>
</evidence>
<keyword evidence="13" id="KW-1185">Reference proteome</keyword>
<dbReference type="GO" id="GO:0019343">
    <property type="term" value="P:cysteine biosynthetic process via cystathionine"/>
    <property type="evidence" value="ECO:0007669"/>
    <property type="project" value="TreeGrafter"/>
</dbReference>
<evidence type="ECO:0000256" key="11">
    <source>
        <dbReference type="RuleBase" id="RU362118"/>
    </source>
</evidence>
<dbReference type="Gene3D" id="3.40.640.10">
    <property type="entry name" value="Type I PLP-dependent aspartate aminotransferase-like (Major domain)"/>
    <property type="match status" value="1"/>
</dbReference>
<comment type="subunit">
    <text evidence="10">Homotetramer. Interacts with CALM in a calcium-dependent manner.</text>
</comment>
<keyword evidence="6 11" id="KW-0663">Pyridoxal phosphate</keyword>